<proteinExistence type="predicted"/>
<accession>K0R1W4</accession>
<reference evidence="1 2" key="1">
    <citation type="journal article" date="2012" name="Genome Biol.">
        <title>Genome and low-iron response of an oceanic diatom adapted to chronic iron limitation.</title>
        <authorList>
            <person name="Lommer M."/>
            <person name="Specht M."/>
            <person name="Roy A.S."/>
            <person name="Kraemer L."/>
            <person name="Andreson R."/>
            <person name="Gutowska M.A."/>
            <person name="Wolf J."/>
            <person name="Bergner S.V."/>
            <person name="Schilhabel M.B."/>
            <person name="Klostermeier U.C."/>
            <person name="Beiko R.G."/>
            <person name="Rosenstiel P."/>
            <person name="Hippler M."/>
            <person name="Laroche J."/>
        </authorList>
    </citation>
    <scope>NUCLEOTIDE SEQUENCE [LARGE SCALE GENOMIC DNA]</scope>
    <source>
        <strain evidence="1 2">CCMP1005</strain>
    </source>
</reference>
<gene>
    <name evidence="1" type="ORF">THAOC_36429</name>
</gene>
<protein>
    <submittedName>
        <fullName evidence="1">Uncharacterized protein</fullName>
    </submittedName>
</protein>
<dbReference type="EMBL" id="AGNL01048963">
    <property type="protein sequence ID" value="EJK44989.1"/>
    <property type="molecule type" value="Genomic_DNA"/>
</dbReference>
<comment type="caution">
    <text evidence="1">The sequence shown here is derived from an EMBL/GenBank/DDBJ whole genome shotgun (WGS) entry which is preliminary data.</text>
</comment>
<keyword evidence="2" id="KW-1185">Reference proteome</keyword>
<organism evidence="1 2">
    <name type="scientific">Thalassiosira oceanica</name>
    <name type="common">Marine diatom</name>
    <dbReference type="NCBI Taxonomy" id="159749"/>
    <lineage>
        <taxon>Eukaryota</taxon>
        <taxon>Sar</taxon>
        <taxon>Stramenopiles</taxon>
        <taxon>Ochrophyta</taxon>
        <taxon>Bacillariophyta</taxon>
        <taxon>Coscinodiscophyceae</taxon>
        <taxon>Thalassiosirophycidae</taxon>
        <taxon>Thalassiosirales</taxon>
        <taxon>Thalassiosiraceae</taxon>
        <taxon>Thalassiosira</taxon>
    </lineage>
</organism>
<evidence type="ECO:0000313" key="2">
    <source>
        <dbReference type="Proteomes" id="UP000266841"/>
    </source>
</evidence>
<name>K0R1W4_THAOC</name>
<evidence type="ECO:0000313" key="1">
    <source>
        <dbReference type="EMBL" id="EJK44989.1"/>
    </source>
</evidence>
<sequence length="36" mass="4071">MPDVVAPVLSGDVLGMPQLRHPGEFWNRADRILVKR</sequence>
<dbReference type="AlphaFoldDB" id="K0R1W4"/>
<dbReference type="Proteomes" id="UP000266841">
    <property type="component" value="Unassembled WGS sequence"/>
</dbReference>
<feature type="non-terminal residue" evidence="1">
    <location>
        <position position="36"/>
    </location>
</feature>